<dbReference type="InterPro" id="IPR010260">
    <property type="entry name" value="AlpA"/>
</dbReference>
<accession>A0A975FYG6</accession>
<dbReference type="AlphaFoldDB" id="A0A975FYG6"/>
<keyword evidence="2" id="KW-1185">Reference proteome</keyword>
<dbReference type="InterPro" id="IPR052931">
    <property type="entry name" value="Prophage_regulatory_activator"/>
</dbReference>
<dbReference type="EMBL" id="CP073078">
    <property type="protein sequence ID" value="QUD87514.1"/>
    <property type="molecule type" value="Genomic_DNA"/>
</dbReference>
<dbReference type="Gene3D" id="1.10.238.160">
    <property type="match status" value="1"/>
</dbReference>
<proteinExistence type="predicted"/>
<name>A0A975FYG6_9CAUL</name>
<reference evidence="1" key="1">
    <citation type="submission" date="2021-04" db="EMBL/GenBank/DDBJ databases">
        <title>The complete genome sequence of Caulobacter sp. S6.</title>
        <authorList>
            <person name="Tang Y."/>
            <person name="Ouyang W."/>
            <person name="Liu Q."/>
            <person name="Huang B."/>
            <person name="Guo Z."/>
            <person name="Lei P."/>
        </authorList>
    </citation>
    <scope>NUCLEOTIDE SEQUENCE</scope>
    <source>
        <strain evidence="1">S6</strain>
    </source>
</reference>
<dbReference type="PANTHER" id="PTHR36154">
    <property type="entry name" value="DNA-BINDING TRANSCRIPTIONAL ACTIVATOR ALPA"/>
    <property type="match status" value="1"/>
</dbReference>
<dbReference type="RefSeq" id="WP_211937566.1">
    <property type="nucleotide sequence ID" value="NZ_CP073078.1"/>
</dbReference>
<evidence type="ECO:0000313" key="2">
    <source>
        <dbReference type="Proteomes" id="UP000676409"/>
    </source>
</evidence>
<protein>
    <submittedName>
        <fullName evidence="1">AlpA family phage regulatory protein</fullName>
    </submittedName>
</protein>
<dbReference type="PANTHER" id="PTHR36154:SF1">
    <property type="entry name" value="DNA-BINDING TRANSCRIPTIONAL ACTIVATOR ALPA"/>
    <property type="match status" value="1"/>
</dbReference>
<sequence length="82" mass="9655">MTEPDRILRIRTVLQRTGLSRSTLYRKILEGSFPRQVKISVHGAGWRESAVNRWIEDPVTFRDDELKQPARHRRNAQSRASR</sequence>
<dbReference type="Proteomes" id="UP000676409">
    <property type="component" value="Chromosome"/>
</dbReference>
<gene>
    <name evidence="1" type="ORF">KCG34_21060</name>
</gene>
<evidence type="ECO:0000313" key="1">
    <source>
        <dbReference type="EMBL" id="QUD87514.1"/>
    </source>
</evidence>
<dbReference type="Pfam" id="PF05930">
    <property type="entry name" value="Phage_AlpA"/>
    <property type="match status" value="1"/>
</dbReference>
<organism evidence="1 2">
    <name type="scientific">Phenylobacterium montanum</name>
    <dbReference type="NCBI Taxonomy" id="2823693"/>
    <lineage>
        <taxon>Bacteria</taxon>
        <taxon>Pseudomonadati</taxon>
        <taxon>Pseudomonadota</taxon>
        <taxon>Alphaproteobacteria</taxon>
        <taxon>Caulobacterales</taxon>
        <taxon>Caulobacteraceae</taxon>
        <taxon>Phenylobacterium</taxon>
    </lineage>
</organism>
<dbReference type="KEGG" id="caul:KCG34_21060"/>